<reference evidence="2" key="1">
    <citation type="submission" date="2014-11" db="EMBL/GenBank/DDBJ databases">
        <authorList>
            <person name="Amaro Gonzalez C."/>
        </authorList>
    </citation>
    <scope>NUCLEOTIDE SEQUENCE</scope>
</reference>
<dbReference type="AlphaFoldDB" id="A0A0E9UGJ7"/>
<protein>
    <submittedName>
        <fullName evidence="2">Uncharacterized protein</fullName>
    </submittedName>
</protein>
<name>A0A0E9UGJ7_ANGAN</name>
<dbReference type="EMBL" id="GBXM01044207">
    <property type="protein sequence ID" value="JAH64370.1"/>
    <property type="molecule type" value="Transcribed_RNA"/>
</dbReference>
<organism evidence="2">
    <name type="scientific">Anguilla anguilla</name>
    <name type="common">European freshwater eel</name>
    <name type="synonym">Muraena anguilla</name>
    <dbReference type="NCBI Taxonomy" id="7936"/>
    <lineage>
        <taxon>Eukaryota</taxon>
        <taxon>Metazoa</taxon>
        <taxon>Chordata</taxon>
        <taxon>Craniata</taxon>
        <taxon>Vertebrata</taxon>
        <taxon>Euteleostomi</taxon>
        <taxon>Actinopterygii</taxon>
        <taxon>Neopterygii</taxon>
        <taxon>Teleostei</taxon>
        <taxon>Anguilliformes</taxon>
        <taxon>Anguillidae</taxon>
        <taxon>Anguilla</taxon>
    </lineage>
</organism>
<reference evidence="2" key="2">
    <citation type="journal article" date="2015" name="Fish Shellfish Immunol.">
        <title>Early steps in the European eel (Anguilla anguilla)-Vibrio vulnificus interaction in the gills: Role of the RtxA13 toxin.</title>
        <authorList>
            <person name="Callol A."/>
            <person name="Pajuelo D."/>
            <person name="Ebbesson L."/>
            <person name="Teles M."/>
            <person name="MacKenzie S."/>
            <person name="Amaro C."/>
        </authorList>
    </citation>
    <scope>NUCLEOTIDE SEQUENCE</scope>
</reference>
<evidence type="ECO:0000256" key="1">
    <source>
        <dbReference type="SAM" id="MobiDB-lite"/>
    </source>
</evidence>
<proteinExistence type="predicted"/>
<sequence length="104" mass="11286">MPGDRAGWGCRAGQHSGWVYREDPGGGRLPVRLLHRSRVLLLEEHGHRLLVHPVPVRDDGPLQPRAGGHADPDARQPQGGAELRVQLQPPASTARSRSRASSPC</sequence>
<accession>A0A0E9UGJ7</accession>
<feature type="compositionally biased region" description="Low complexity" evidence="1">
    <location>
        <begin position="89"/>
        <end position="104"/>
    </location>
</feature>
<feature type="region of interest" description="Disordered" evidence="1">
    <location>
        <begin position="53"/>
        <end position="104"/>
    </location>
</feature>
<evidence type="ECO:0000313" key="2">
    <source>
        <dbReference type="EMBL" id="JAH64370.1"/>
    </source>
</evidence>